<dbReference type="Pfam" id="PF00211">
    <property type="entry name" value="Guanylate_cyc"/>
    <property type="match status" value="1"/>
</dbReference>
<proteinExistence type="predicted"/>
<dbReference type="InterPro" id="IPR029787">
    <property type="entry name" value="Nucleotide_cyclase"/>
</dbReference>
<dbReference type="SMART" id="SM00044">
    <property type="entry name" value="CYCc"/>
    <property type="match status" value="1"/>
</dbReference>
<dbReference type="SMART" id="SM01080">
    <property type="entry name" value="CHASE2"/>
    <property type="match status" value="1"/>
</dbReference>
<accession>A0ABX7T1R8</accession>
<dbReference type="PANTHER" id="PTHR43081:SF1">
    <property type="entry name" value="ADENYLATE CYCLASE, TERMINAL-DIFFERENTIATION SPECIFIC"/>
    <property type="match status" value="1"/>
</dbReference>
<dbReference type="Proteomes" id="UP000663923">
    <property type="component" value="Chromosome"/>
</dbReference>
<feature type="transmembrane region" description="Helical" evidence="1">
    <location>
        <begin position="353"/>
        <end position="371"/>
    </location>
</feature>
<dbReference type="Gene3D" id="3.30.70.1230">
    <property type="entry name" value="Nucleotide cyclase"/>
    <property type="match status" value="1"/>
</dbReference>
<reference evidence="3 4" key="1">
    <citation type="submission" date="2021-03" db="EMBL/GenBank/DDBJ databases">
        <title>Complete genome of Parasphingorhabdus_sp.JHSY0214.</title>
        <authorList>
            <person name="Yoo J.H."/>
            <person name="Bae J.W."/>
        </authorList>
    </citation>
    <scope>NUCLEOTIDE SEQUENCE [LARGE SCALE GENOMIC DNA]</scope>
    <source>
        <strain evidence="3 4">JHSY0214</strain>
    </source>
</reference>
<dbReference type="SUPFAM" id="SSF55073">
    <property type="entry name" value="Nucleotide cyclase"/>
    <property type="match status" value="1"/>
</dbReference>
<sequence length="684" mass="75411">MASTANPNDPATSSRDVKAEARGVLQSLRRLFDQLGPIRLGSTILFLFLALLMARFSWTTPLIQDAERALYDMRASVFAPEVEKEDRIVMIVYNEDTLKLTGQRSPVDRTILAQALETIDAAQPKSIGIDILFTMPQDDDELLVSAFKQLETPTYIAYADPKYNPEIAFAEHEFLKSFLSEVESEKLKPTSIRLNTDSDGVQRRWTPQKAETPEFMAMALTEPNPEFAANNGAIRYLVPSSQDMPVFDKFPIESFADPATADMLQSFIKDKYVLIGGDFVDRDRFETPIGSITDLQSEDGKMIGLEVHAHMLAQLLNDDRPALVPNWTLWAAALIVAICGGLSALIMGNAVKVAFILIGQFAFFLVFPFFLQNLGIDTLTLPAFGWALGWLFGYSSVGSAARTINSKQRAFAQGALGKYLPKSIAGEILRDPEKLSLHGEKRQIFAVFTDLEGFTKLSHAIEPEMVATLLNDYLDRLSEVALEYGGTIDKFVGDALVTFWGAPIAYPDDGERAAKAAYALYQAGEEFRKNVPEGVPPIGRTRVGLHYGDAIVGNFGGDGRIQYTALGDAMNTAARLEAANKTLDTKVLVSREAMERTGLDWYRPMGTITLRGRSTPVDVFEPVPDWEEKDRAAVTAVIAAHQKGDIDYVQALSAIVTQYGEDLGLANLRKRLENTKNGESYALG</sequence>
<protein>
    <submittedName>
        <fullName evidence="3">Adenylate/guanylate cyclase domain-containing protein</fullName>
    </submittedName>
</protein>
<keyword evidence="1" id="KW-1133">Transmembrane helix</keyword>
<feature type="transmembrane region" description="Helical" evidence="1">
    <location>
        <begin position="383"/>
        <end position="401"/>
    </location>
</feature>
<dbReference type="EMBL" id="CP071794">
    <property type="protein sequence ID" value="QTD55501.1"/>
    <property type="molecule type" value="Genomic_DNA"/>
</dbReference>
<name>A0ABX7T1R8_9SPHN</name>
<keyword evidence="1" id="KW-0812">Transmembrane</keyword>
<evidence type="ECO:0000256" key="1">
    <source>
        <dbReference type="SAM" id="Phobius"/>
    </source>
</evidence>
<dbReference type="InterPro" id="IPR050697">
    <property type="entry name" value="Adenylyl/Guanylyl_Cyclase_3/4"/>
</dbReference>
<dbReference type="InterPro" id="IPR001054">
    <property type="entry name" value="A/G_cyclase"/>
</dbReference>
<dbReference type="RefSeq" id="WP_207987339.1">
    <property type="nucleotide sequence ID" value="NZ_CP071794.1"/>
</dbReference>
<dbReference type="CDD" id="cd07302">
    <property type="entry name" value="CHD"/>
    <property type="match status" value="1"/>
</dbReference>
<evidence type="ECO:0000259" key="2">
    <source>
        <dbReference type="PROSITE" id="PS50125"/>
    </source>
</evidence>
<evidence type="ECO:0000313" key="3">
    <source>
        <dbReference type="EMBL" id="QTD55501.1"/>
    </source>
</evidence>
<gene>
    <name evidence="3" type="ORF">J4G78_15030</name>
</gene>
<dbReference type="PANTHER" id="PTHR43081">
    <property type="entry name" value="ADENYLATE CYCLASE, TERMINAL-DIFFERENTIATION SPECIFIC-RELATED"/>
    <property type="match status" value="1"/>
</dbReference>
<feature type="transmembrane region" description="Helical" evidence="1">
    <location>
        <begin position="327"/>
        <end position="346"/>
    </location>
</feature>
<keyword evidence="1" id="KW-0472">Membrane</keyword>
<feature type="transmembrane region" description="Helical" evidence="1">
    <location>
        <begin position="38"/>
        <end position="58"/>
    </location>
</feature>
<dbReference type="PROSITE" id="PS50125">
    <property type="entry name" value="GUANYLATE_CYCLASE_2"/>
    <property type="match status" value="1"/>
</dbReference>
<dbReference type="Pfam" id="PF05226">
    <property type="entry name" value="CHASE2"/>
    <property type="match status" value="1"/>
</dbReference>
<dbReference type="InterPro" id="IPR007890">
    <property type="entry name" value="CHASE2"/>
</dbReference>
<feature type="domain" description="Guanylate cyclase" evidence="2">
    <location>
        <begin position="445"/>
        <end position="577"/>
    </location>
</feature>
<organism evidence="3 4">
    <name type="scientific">Parasphingorhabdus cellanae</name>
    <dbReference type="NCBI Taxonomy" id="2806553"/>
    <lineage>
        <taxon>Bacteria</taxon>
        <taxon>Pseudomonadati</taxon>
        <taxon>Pseudomonadota</taxon>
        <taxon>Alphaproteobacteria</taxon>
        <taxon>Sphingomonadales</taxon>
        <taxon>Sphingomonadaceae</taxon>
        <taxon>Parasphingorhabdus</taxon>
    </lineage>
</organism>
<evidence type="ECO:0000313" key="4">
    <source>
        <dbReference type="Proteomes" id="UP000663923"/>
    </source>
</evidence>
<keyword evidence="4" id="KW-1185">Reference proteome</keyword>